<dbReference type="Pfam" id="PF05444">
    <property type="entry name" value="DUF753"/>
    <property type="match status" value="34"/>
</dbReference>
<name>A0A0M4E4H3_DROBS</name>
<feature type="domain" description="DUF753" evidence="3">
    <location>
        <begin position="2466"/>
        <end position="2537"/>
    </location>
</feature>
<feature type="domain" description="DUF753" evidence="3">
    <location>
        <begin position="956"/>
        <end position="1036"/>
    </location>
</feature>
<feature type="domain" description="DUF753" evidence="3">
    <location>
        <begin position="1958"/>
        <end position="2035"/>
    </location>
</feature>
<accession>A0A0M4E4H3</accession>
<feature type="domain" description="DUF753" evidence="3">
    <location>
        <begin position="1294"/>
        <end position="1364"/>
    </location>
</feature>
<feature type="domain" description="DUF753" evidence="3">
    <location>
        <begin position="1460"/>
        <end position="1528"/>
    </location>
</feature>
<feature type="transmembrane region" description="Helical" evidence="1">
    <location>
        <begin position="2951"/>
        <end position="2978"/>
    </location>
</feature>
<feature type="domain" description="DUF753" evidence="3">
    <location>
        <begin position="873"/>
        <end position="946"/>
    </location>
</feature>
<feature type="domain" description="DUF753" evidence="3">
    <location>
        <begin position="2881"/>
        <end position="2949"/>
    </location>
</feature>
<dbReference type="OrthoDB" id="7984667at2759"/>
<dbReference type="PANTHER" id="PTHR21721">
    <property type="entry name" value="GH09876P-RELATED"/>
    <property type="match status" value="1"/>
</dbReference>
<feature type="domain" description="DUF753" evidence="3">
    <location>
        <begin position="2045"/>
        <end position="2111"/>
    </location>
</feature>
<evidence type="ECO:0000313" key="5">
    <source>
        <dbReference type="Proteomes" id="UP000494163"/>
    </source>
</evidence>
<feature type="domain" description="DUF753" evidence="3">
    <location>
        <begin position="2131"/>
        <end position="2204"/>
    </location>
</feature>
<feature type="domain" description="DUF753" evidence="3">
    <location>
        <begin position="2380"/>
        <end position="2456"/>
    </location>
</feature>
<feature type="chain" id="PRO_5005792817" evidence="2">
    <location>
        <begin position="26"/>
        <end position="2980"/>
    </location>
</feature>
<feature type="domain" description="DUF753" evidence="3">
    <location>
        <begin position="1204"/>
        <end position="1273"/>
    </location>
</feature>
<feature type="domain" description="DUF753" evidence="3">
    <location>
        <begin position="281"/>
        <end position="357"/>
    </location>
</feature>
<keyword evidence="2" id="KW-0732">Signal</keyword>
<organism evidence="4 5">
    <name type="scientific">Drosophila busckii</name>
    <name type="common">Fruit fly</name>
    <dbReference type="NCBI Taxonomy" id="30019"/>
    <lineage>
        <taxon>Eukaryota</taxon>
        <taxon>Metazoa</taxon>
        <taxon>Ecdysozoa</taxon>
        <taxon>Arthropoda</taxon>
        <taxon>Hexapoda</taxon>
        <taxon>Insecta</taxon>
        <taxon>Pterygota</taxon>
        <taxon>Neoptera</taxon>
        <taxon>Endopterygota</taxon>
        <taxon>Diptera</taxon>
        <taxon>Brachycera</taxon>
        <taxon>Muscomorpha</taxon>
        <taxon>Ephydroidea</taxon>
        <taxon>Drosophilidae</taxon>
        <taxon>Drosophila</taxon>
    </lineage>
</organism>
<keyword evidence="1" id="KW-0812">Transmembrane</keyword>
<feature type="domain" description="DUF753" evidence="3">
    <location>
        <begin position="2801"/>
        <end position="2871"/>
    </location>
</feature>
<evidence type="ECO:0000256" key="1">
    <source>
        <dbReference type="SAM" id="Phobius"/>
    </source>
</evidence>
<feature type="domain" description="DUF753" evidence="3">
    <location>
        <begin position="1880"/>
        <end position="1949"/>
    </location>
</feature>
<feature type="domain" description="DUF753" evidence="3">
    <location>
        <begin position="2640"/>
        <end position="2713"/>
    </location>
</feature>
<feature type="domain" description="DUF753" evidence="3">
    <location>
        <begin position="199"/>
        <end position="270"/>
    </location>
</feature>
<feature type="domain" description="DUF753" evidence="3">
    <location>
        <begin position="699"/>
        <end position="774"/>
    </location>
</feature>
<keyword evidence="1" id="KW-0472">Membrane</keyword>
<dbReference type="Proteomes" id="UP000494163">
    <property type="component" value="Chromosome 2R"/>
</dbReference>
<dbReference type="EMBL" id="CP012524">
    <property type="protein sequence ID" value="ALC40954.1"/>
    <property type="molecule type" value="Genomic_DNA"/>
</dbReference>
<feature type="domain" description="DUF753" evidence="3">
    <location>
        <begin position="1122"/>
        <end position="1195"/>
    </location>
</feature>
<feature type="domain" description="DUF753" evidence="3">
    <location>
        <begin position="1046"/>
        <end position="1111"/>
    </location>
</feature>
<evidence type="ECO:0000256" key="2">
    <source>
        <dbReference type="SAM" id="SignalP"/>
    </source>
</evidence>
<dbReference type="STRING" id="30019.A0A0M4E4H3"/>
<evidence type="ECO:0000259" key="3">
    <source>
        <dbReference type="Pfam" id="PF05444"/>
    </source>
</evidence>
<dbReference type="PANTHER" id="PTHR21721:SF26">
    <property type="entry name" value="DUF753 DOMAIN-CONTAINING PROTEIN-RELATED"/>
    <property type="match status" value="1"/>
</dbReference>
<sequence length="2980" mass="322691">MRVTTAGVALLLLVLHANNPSDAWGHNWHTGPINCYTCSGAEECGEGSGLLRKCDGSVAQSCMAVFDTKGAVIERGCSDALAETCAEKDASCYECRSHGCNNLKTNKQLISCLDCDAQDDGNCVFDHELITERRQCQEQCITALYARESDADSALELVRTCLDDLDYDDRAACAAGELTNCVACNKANCNTHELGVRGTCNFCSEGKCEKPQPVTCRAVPANEQPDHCFIQLNEAGEISAQGCLSQYNVSDIKVLQGEKRLWTCQGENCNVESALPKPHPCLLCSSHTAEPCAVDPTIVETASVCNHKLITDCYSLLRDDGHTERGCMSSLDAEDYLECLDGSNATRCTTCAGDNCNNKLQPAERLSCHICESNMNENCESGPEHSTLCPLHMAGQGCTTMIDDEGHTLRGCSGSLSCSGNACSQCAGNNCNSHNLKRRVDGNPGQWGQKLPMSCRICSDVASCADSSNVDQLHCSTKGEYCMTVFDEAGKLATLGCSNSVESAWGSYCDAHPESCHNCNSNNCNTEDTKPADYNSCIFCDSNSNPNCAKNPTAVTNRRQCNGQCMSALRPIGSGSFDFVRGCLDDKEPEDQIICAAGSDAKCAACSGDDCNVHDLATGSLSCYVCSDTEDCEIANVAVCSRFSENDQCYTLYDDTASVAGMGCVSDLDDDFIEANLENLVKCSDNICNSFENRPTPNDCAVCSSLDDENCAVDPSKIKEFENCDVLPNTGCMTRVHSDNSTRRGCLSSLSKTLLRACLKGEGNCEVCEGDLCNKEIYPADRRRCQRCNSKDDPTCGSSPNHASVCPRYNQDQGCSVKLVNDATYRGCQTEFTCDESDKQYCRHCANGDNCNVVDLSIWNIGYPGNWVQPPINCYHCEGLACRGESSGLLQKCANNNNQNCATVFASNGSVVMRGCTDLLYGDAELLQYCDGAPNNCKQCKSTGCNNAKQLSSYVDCLICEGASQWDCVGKVDAITKRVSCQGSCFTGLYARNRSETDSAFELARGCLDDLEYDDRQACTEGSKQHCVACNGAACNKAAVPEKRLSCNYCDDEKCDKISPKTCSAYRENDECYIHVGDLRIESMGCASDLSRSFMQTNYRDLSLCSGDNCNTKAVIKEPVICHICNSTWDSGCVSGNSILTVECQHYLTPECYTKITDDGIIKRGCVMDIKDDYYDDCISGSSSSCQVCNTQRCNSELYPADWQRCIRCDSKKDKDCEKNPTELASYCPVYHETDGCLTSFEKGRTRRGCQSELYCDEDQTGNCRKCDSENCNTVDLSAGYAGEPGNWQDLPLTCLVCDDAKSCVKPTTSSSCSGNIKQNCATVFDAEGQVIQRGCSDEVLAKQQSYCEANQAKCPQCKSNKCNDAESLANYVECYQCDADLDPSCAFELPSKTRQCQGGCISAMYPRSSAADSALLPTRGCFDDLELSDRELCAAGKLAHCTQCSKDLCNSEPVIKEPQSCYTCSSADCMDMEATKCVAYKEQHQCYLAFDQLDVVAMGCASDMETQVINELVAQQRLLICDGQNCNNPNIIPEPNNCLQCSSSNETRCATNPNQLLEMNDICSQLPYTQCVTHVNPVNGVTTRGCLASLPAEQFYDCLTGKDSLCEICTGSNCNGLSVFPANRRRCHQCDSASNGDCAAAPNSAAVCAVYDEQQQCLTSLRDELTERGCSSSLSCLDASDASTCRHCDGDNCNTVDLERLHVHGKPGTWQEVPISCLSCADEKSCAKGGGSAVSCTGSDNCITVFSASGVVTQRGCSAAVSSCEANPELCPRCNSNGCNSADSLDDYVECLVCDSSKQSDCVSKPAALTRTRLCHKRCMSAFRPLYAEDNEPTYALMRNCYDDMEAADRESCVNSAKPYCATCDKNKCNTEDLVPSRLSCLSCQGVGCVEAKPATCANYRADDQCFIQLDEQQSVVAQGCLSEFSHADIYLLRKEKRLLSCETKDCNTLALLPASQTCALCSSRTDAKCAVNPSGITSETQCQHQGFSQCYTRVLDDGATERGCLSSLEQDEFLGCYNGTAKSCDSCSGDRCNMKKYPEQRTSCHICNSASDISCEATPNSLAICPVYAEQESCVTNLRGGVTYRGCGSSLSCEPNAKNCVYCTGEGCNVADLSQHDDDNYGKWQDLPLSCLSCDGADCQKTELSSARCTDNNEQDCVTVFDDKGAVVHRGCEDVVAAHAQLGGYCASNAASCPHCKSNNCNNATKTTDYNSCIYCDSYKSSACLDAESSSAGLRRRQCQGSCMSALYGSSELGLDVIRTCLDDKEPADQLKCKDGKDANCFACSGADCNVHSLPTDRLSCFVCEGDACELPTTSSCPIYKPNDRCFMWLDEQNNIQQLGCLSSFRNQDLESVIKTKRIAVCEGANCNSPMQLPTPVKCAVCDSRVDPNCATSPVAIGNITTCDQMPHTNCVTKLQSDGSTTRGCLYDLDQDEFAACLLGMDENCEVCGEDGCNREIYPADRMQCYSCSSLDDSKCESDPSRKSVCAWVSEWETCQTQLVISANGNETRRGCSSVLSCDKGDYKNCRHCVGTGCNSIDLANRVDDGQHGFFQPLPLKCHTCEGEHCHSSLGPAMECTLNSQQDCKTVFELDGKTVRRRGCADDVDDYEDRYCRQNPKLCFNCKSNECNDAWDSTEYNTCTYCNSDSDAKCVTSPVSKDIAERQCQGKCLVAVVNKKLVRSCLDDKEIFDRSDCSSDASGKNCAVCDSEHCNIFDYPADRLSCHVCRDSECSSSHAEVCLNYDEKDFCFAKYTAGAVQLMGCASSQKDSDLAEWRKSNLLHECSGKDCNDMNRLPKSEVCVSCDSSKNPACAQNPAAVTDTVNCNAPQSGDCLTRVDASGNTLRGCRSSLEADDCVAKGTCAACAGRQCNVEIFPANRRKCQICDGATEGWCANQPNNLAVCPVYAADDSCVSMLDLDNKHKRGCHSQLKCINEDERYCQVCTTDGCNTLWLKGGAAALGGIGLTLTLLASLLASIWRQ</sequence>
<feature type="domain" description="DUF753" evidence="3">
    <location>
        <begin position="536"/>
        <end position="612"/>
    </location>
</feature>
<feature type="domain" description="DUF753" evidence="3">
    <location>
        <begin position="111"/>
        <end position="190"/>
    </location>
</feature>
<dbReference type="InterPro" id="IPR008472">
    <property type="entry name" value="DUF753"/>
</dbReference>
<feature type="domain" description="DUF753" evidence="3">
    <location>
        <begin position="2214"/>
        <end position="2292"/>
    </location>
</feature>
<feature type="domain" description="DUF753" evidence="3">
    <location>
        <begin position="366"/>
        <end position="432"/>
    </location>
</feature>
<feature type="domain" description="DUF753" evidence="3">
    <location>
        <begin position="454"/>
        <end position="525"/>
    </location>
</feature>
<feature type="domain" description="DUF753" evidence="3">
    <location>
        <begin position="1538"/>
        <end position="1616"/>
    </location>
</feature>
<feature type="domain" description="DUF753" evidence="3">
    <location>
        <begin position="1627"/>
        <end position="1695"/>
    </location>
</feature>
<feature type="domain" description="DUF753" evidence="3">
    <location>
        <begin position="2722"/>
        <end position="2790"/>
    </location>
</feature>
<reference evidence="4 5" key="1">
    <citation type="submission" date="2015-08" db="EMBL/GenBank/DDBJ databases">
        <title>Ancestral chromatin configuration constrains chromatin evolution on differentiating sex chromosomes in Drosophila.</title>
        <authorList>
            <person name="Zhou Q."/>
            <person name="Bachtrog D."/>
        </authorList>
    </citation>
    <scope>NUCLEOTIDE SEQUENCE [LARGE SCALE GENOMIC DNA]</scope>
    <source>
        <tissue evidence="4">Whole larvae</tissue>
    </source>
</reference>
<feature type="domain" description="DUF753" evidence="3">
    <location>
        <begin position="1791"/>
        <end position="1871"/>
    </location>
</feature>
<keyword evidence="5" id="KW-1185">Reference proteome</keyword>
<feature type="domain" description="DUF753" evidence="3">
    <location>
        <begin position="621"/>
        <end position="689"/>
    </location>
</feature>
<feature type="domain" description="DUF753" evidence="3">
    <location>
        <begin position="2559"/>
        <end position="2630"/>
    </location>
</feature>
<feature type="signal peptide" evidence="2">
    <location>
        <begin position="1"/>
        <end position="25"/>
    </location>
</feature>
<feature type="domain" description="DUF753" evidence="3">
    <location>
        <begin position="34"/>
        <end position="101"/>
    </location>
</feature>
<feature type="domain" description="DUF753" evidence="3">
    <location>
        <begin position="1374"/>
        <end position="1451"/>
    </location>
</feature>
<keyword evidence="1" id="KW-1133">Transmembrane helix</keyword>
<feature type="domain" description="DUF753" evidence="3">
    <location>
        <begin position="2301"/>
        <end position="2370"/>
    </location>
</feature>
<gene>
    <name evidence="4" type="ORF">Dbus_chr2Rg533</name>
</gene>
<dbReference type="OMA" id="VDCYFCD"/>
<proteinExistence type="predicted"/>
<evidence type="ECO:0000313" key="4">
    <source>
        <dbReference type="EMBL" id="ALC40954.1"/>
    </source>
</evidence>
<feature type="domain" description="DUF753" evidence="3">
    <location>
        <begin position="784"/>
        <end position="852"/>
    </location>
</feature>
<protein>
    <submittedName>
        <fullName evidence="4">CG13492</fullName>
    </submittedName>
</protein>